<keyword evidence="3" id="KW-0408">Iron</keyword>
<dbReference type="Pfam" id="PF00355">
    <property type="entry name" value="Rieske"/>
    <property type="match status" value="1"/>
</dbReference>
<gene>
    <name evidence="7" type="ORF">GO816_18100</name>
</gene>
<keyword evidence="2" id="KW-0479">Metal-binding</keyword>
<dbReference type="FunFam" id="2.102.10.10:FF:000014">
    <property type="entry name" value="Oxidoreductase, FAD dependent"/>
    <property type="match status" value="1"/>
</dbReference>
<comment type="caution">
    <text evidence="7">The sequence shown here is derived from an EMBL/GenBank/DDBJ whole genome shotgun (WGS) entry which is preliminary data.</text>
</comment>
<organism evidence="7 8">
    <name type="scientific">Mucilaginibacter aquatilis</name>
    <dbReference type="NCBI Taxonomy" id="1517760"/>
    <lineage>
        <taxon>Bacteria</taxon>
        <taxon>Pseudomonadati</taxon>
        <taxon>Bacteroidota</taxon>
        <taxon>Sphingobacteriia</taxon>
        <taxon>Sphingobacteriales</taxon>
        <taxon>Sphingobacteriaceae</taxon>
        <taxon>Mucilaginibacter</taxon>
    </lineage>
</organism>
<dbReference type="GO" id="GO:0005737">
    <property type="term" value="C:cytoplasm"/>
    <property type="evidence" value="ECO:0007669"/>
    <property type="project" value="TreeGrafter"/>
</dbReference>
<keyword evidence="1" id="KW-0001">2Fe-2S</keyword>
<reference evidence="7 8" key="1">
    <citation type="submission" date="2019-12" db="EMBL/GenBank/DDBJ databases">
        <title>Mucilaginibacter sp. HME9299 genome sequencing and assembly.</title>
        <authorList>
            <person name="Kang H."/>
            <person name="Kim H."/>
            <person name="Joh K."/>
        </authorList>
    </citation>
    <scope>NUCLEOTIDE SEQUENCE [LARGE SCALE GENOMIC DNA]</scope>
    <source>
        <strain evidence="7 8">HME9299</strain>
    </source>
</reference>
<dbReference type="Gene3D" id="2.102.10.10">
    <property type="entry name" value="Rieske [2Fe-2S] iron-sulphur domain"/>
    <property type="match status" value="1"/>
</dbReference>
<dbReference type="PANTHER" id="PTHR13847">
    <property type="entry name" value="SARCOSINE DEHYDROGENASE-RELATED"/>
    <property type="match status" value="1"/>
</dbReference>
<evidence type="ECO:0000256" key="3">
    <source>
        <dbReference type="ARBA" id="ARBA00023004"/>
    </source>
</evidence>
<evidence type="ECO:0000256" key="5">
    <source>
        <dbReference type="ARBA" id="ARBA00023157"/>
    </source>
</evidence>
<keyword evidence="5" id="KW-1015">Disulfide bond</keyword>
<evidence type="ECO:0000313" key="7">
    <source>
        <dbReference type="EMBL" id="MVN93049.1"/>
    </source>
</evidence>
<proteinExistence type="predicted"/>
<keyword evidence="4" id="KW-0411">Iron-sulfur</keyword>
<dbReference type="Gene3D" id="3.50.50.60">
    <property type="entry name" value="FAD/NAD(P)-binding domain"/>
    <property type="match status" value="1"/>
</dbReference>
<feature type="domain" description="Rieske" evidence="6">
    <location>
        <begin position="425"/>
        <end position="510"/>
    </location>
</feature>
<evidence type="ECO:0000313" key="8">
    <source>
        <dbReference type="Proteomes" id="UP000434850"/>
    </source>
</evidence>
<accession>A0A6I4IIC6</accession>
<dbReference type="SUPFAM" id="SSF50022">
    <property type="entry name" value="ISP domain"/>
    <property type="match status" value="1"/>
</dbReference>
<evidence type="ECO:0000256" key="4">
    <source>
        <dbReference type="ARBA" id="ARBA00023014"/>
    </source>
</evidence>
<evidence type="ECO:0000256" key="2">
    <source>
        <dbReference type="ARBA" id="ARBA00022723"/>
    </source>
</evidence>
<dbReference type="SUPFAM" id="SSF51905">
    <property type="entry name" value="FAD/NAD(P)-binding domain"/>
    <property type="match status" value="1"/>
</dbReference>
<dbReference type="AlphaFoldDB" id="A0A6I4IIC6"/>
<dbReference type="Pfam" id="PF01266">
    <property type="entry name" value="DAO"/>
    <property type="match status" value="1"/>
</dbReference>
<dbReference type="InterPro" id="IPR006076">
    <property type="entry name" value="FAD-dep_OxRdtase"/>
</dbReference>
<evidence type="ECO:0000259" key="6">
    <source>
        <dbReference type="PROSITE" id="PS51296"/>
    </source>
</evidence>
<dbReference type="OrthoDB" id="9767869at2"/>
<dbReference type="InterPro" id="IPR017941">
    <property type="entry name" value="Rieske_2Fe-2S"/>
</dbReference>
<evidence type="ECO:0000256" key="1">
    <source>
        <dbReference type="ARBA" id="ARBA00022714"/>
    </source>
</evidence>
<dbReference type="InterPro" id="IPR005805">
    <property type="entry name" value="Rieske_Fe-S_prot_C"/>
</dbReference>
<keyword evidence="8" id="KW-1185">Reference proteome</keyword>
<dbReference type="InterPro" id="IPR036188">
    <property type="entry name" value="FAD/NAD-bd_sf"/>
</dbReference>
<dbReference type="PROSITE" id="PS51296">
    <property type="entry name" value="RIESKE"/>
    <property type="match status" value="1"/>
</dbReference>
<dbReference type="Gene3D" id="3.30.9.10">
    <property type="entry name" value="D-Amino Acid Oxidase, subunit A, domain 2"/>
    <property type="match status" value="1"/>
</dbReference>
<dbReference type="Proteomes" id="UP000434850">
    <property type="component" value="Unassembled WGS sequence"/>
</dbReference>
<dbReference type="EMBL" id="WQLA01000008">
    <property type="protein sequence ID" value="MVN93049.1"/>
    <property type="molecule type" value="Genomic_DNA"/>
</dbReference>
<protein>
    <submittedName>
        <fullName evidence="7">FAD-dependent oxidoreductase</fullName>
    </submittedName>
</protein>
<dbReference type="InterPro" id="IPR036922">
    <property type="entry name" value="Rieske_2Fe-2S_sf"/>
</dbReference>
<dbReference type="GO" id="GO:0051537">
    <property type="term" value="F:2 iron, 2 sulfur cluster binding"/>
    <property type="evidence" value="ECO:0007669"/>
    <property type="project" value="UniProtKB-KW"/>
</dbReference>
<sequence>MNNIISNLNRDGSLASPWQQSNILHVNNNGDLSELFDCLVVGAGITGLTAALQLQKAGKKVVVAEAYTVGYGTTGGTSSHINTFADTTYTEAESAFGEEGAILFAQAVKGGLNIIKQNVEQYNIDCDLSFKPGYLYAEDEKQAKELDDIYKGATKVGVDVDYVEYVPVNVPYQKALVFTGQAQFHPIKYLNSLADEFIKSGGLLLQNSRVEEVETSIDIHVAKIAGAGVKAKTVIYATHMPPGINNLNMRCAPYRSYVLGVKLVGDNYPDALVYDLQEPYHYIRTHIIDGEKYLLIGGNDHKTGHDDEEAAFNDLEQYTRQYYDVEAVVYKWSSQYYVPADGLPYVGQMPDRADGIYAATGFNGNGMMLGSISGTILADLVMGKENALADLFSIKRFKPVDGFTEFVKENADVAWHFIADRFKAEDLQQLNEITAGMGKLVKIDGKKVAAYRDNDGTLHTLSSVCPHMGCTVKWNASETSWDCPCHGARYDVDGNVVTGPAMHHLEKINI</sequence>
<dbReference type="GO" id="GO:0046872">
    <property type="term" value="F:metal ion binding"/>
    <property type="evidence" value="ECO:0007669"/>
    <property type="project" value="UniProtKB-KW"/>
</dbReference>
<dbReference type="RefSeq" id="WP_157543367.1">
    <property type="nucleotide sequence ID" value="NZ_WQLA01000008.1"/>
</dbReference>
<dbReference type="GO" id="GO:0016020">
    <property type="term" value="C:membrane"/>
    <property type="evidence" value="ECO:0007669"/>
    <property type="project" value="InterPro"/>
</dbReference>
<dbReference type="PRINTS" id="PR00162">
    <property type="entry name" value="RIESKE"/>
</dbReference>
<name>A0A6I4IIC6_9SPHI</name>